<organism evidence="1 2">
    <name type="scientific">Inhella inkyongensis</name>
    <dbReference type="NCBI Taxonomy" id="392593"/>
    <lineage>
        <taxon>Bacteria</taxon>
        <taxon>Pseudomonadati</taxon>
        <taxon>Pseudomonadota</taxon>
        <taxon>Betaproteobacteria</taxon>
        <taxon>Burkholderiales</taxon>
        <taxon>Sphaerotilaceae</taxon>
        <taxon>Inhella</taxon>
    </lineage>
</organism>
<evidence type="ECO:0008006" key="3">
    <source>
        <dbReference type="Google" id="ProtNLM"/>
    </source>
</evidence>
<sequence length="72" mass="7734">MSETNCPRCHPAFHCGAQEAHCPCFDLHLTPALRADLAARYAGCLCLPCLQELAAQQATRGPMPSSTPKAPR</sequence>
<evidence type="ECO:0000313" key="2">
    <source>
        <dbReference type="Proteomes" id="UP000554837"/>
    </source>
</evidence>
<accession>A0A840S0B9</accession>
<protein>
    <recommendedName>
        <fullName evidence="3">Cysteine-rich CWC</fullName>
    </recommendedName>
</protein>
<dbReference type="Proteomes" id="UP000554837">
    <property type="component" value="Unassembled WGS sequence"/>
</dbReference>
<dbReference type="InterPro" id="IPR032720">
    <property type="entry name" value="Cys_rich_CWC"/>
</dbReference>
<gene>
    <name evidence="1" type="ORF">HNQ51_000526</name>
</gene>
<name>A0A840S0B9_9BURK</name>
<dbReference type="OrthoDB" id="331868at2"/>
<proteinExistence type="predicted"/>
<reference evidence="1 2" key="1">
    <citation type="submission" date="2020-08" db="EMBL/GenBank/DDBJ databases">
        <title>Genomic Encyclopedia of Type Strains, Phase IV (KMG-IV): sequencing the most valuable type-strain genomes for metagenomic binning, comparative biology and taxonomic classification.</title>
        <authorList>
            <person name="Goeker M."/>
        </authorList>
    </citation>
    <scope>NUCLEOTIDE SEQUENCE [LARGE SCALE GENOMIC DNA]</scope>
    <source>
        <strain evidence="1 2">DSM 23958</strain>
    </source>
</reference>
<evidence type="ECO:0000313" key="1">
    <source>
        <dbReference type="EMBL" id="MBB5203233.1"/>
    </source>
</evidence>
<dbReference type="AlphaFoldDB" id="A0A840S0B9"/>
<dbReference type="EMBL" id="JACHHO010000001">
    <property type="protein sequence ID" value="MBB5203233.1"/>
    <property type="molecule type" value="Genomic_DNA"/>
</dbReference>
<dbReference type="RefSeq" id="WP_138857698.1">
    <property type="nucleotide sequence ID" value="NZ_CP040709.1"/>
</dbReference>
<keyword evidence="2" id="KW-1185">Reference proteome</keyword>
<comment type="caution">
    <text evidence="1">The sequence shown here is derived from an EMBL/GenBank/DDBJ whole genome shotgun (WGS) entry which is preliminary data.</text>
</comment>
<dbReference type="Pfam" id="PF14375">
    <property type="entry name" value="Cys_rich_CWC"/>
    <property type="match status" value="1"/>
</dbReference>